<organism evidence="1 2">
    <name type="scientific">Cryptosporidium canis</name>
    <dbReference type="NCBI Taxonomy" id="195482"/>
    <lineage>
        <taxon>Eukaryota</taxon>
        <taxon>Sar</taxon>
        <taxon>Alveolata</taxon>
        <taxon>Apicomplexa</taxon>
        <taxon>Conoidasida</taxon>
        <taxon>Coccidia</taxon>
        <taxon>Eucoccidiorida</taxon>
        <taxon>Eimeriorina</taxon>
        <taxon>Cryptosporidiidae</taxon>
        <taxon>Cryptosporidium</taxon>
    </lineage>
</organism>
<evidence type="ECO:0000313" key="2">
    <source>
        <dbReference type="Proteomes" id="UP001071777"/>
    </source>
</evidence>
<comment type="caution">
    <text evidence="1">The sequence shown here is derived from an EMBL/GenBank/DDBJ whole genome shotgun (WGS) entry which is preliminary data.</text>
</comment>
<protein>
    <submittedName>
        <fullName evidence="1">Uncharacterized protein</fullName>
    </submittedName>
</protein>
<dbReference type="EMBL" id="JAPCXB010000008">
    <property type="protein sequence ID" value="KAJ1615275.1"/>
    <property type="molecule type" value="Genomic_DNA"/>
</dbReference>
<evidence type="ECO:0000313" key="1">
    <source>
        <dbReference type="EMBL" id="KAJ1615275.1"/>
    </source>
</evidence>
<dbReference type="Proteomes" id="UP001071777">
    <property type="component" value="Unassembled WGS sequence"/>
</dbReference>
<proteinExistence type="predicted"/>
<accession>A0ABQ8PBQ2</accession>
<name>A0ABQ8PBQ2_9CRYT</name>
<gene>
    <name evidence="1" type="ORF">OJ252_286</name>
</gene>
<sequence length="322" mass="38714">MHCPEVQRNHSLRVSMDHFTTRDRLQLKFLEIPSLRGLQFHKSEAFISKTIWELISDLRISMEAINSTREHSFGEFMNMISSNEINDQFKKLQAKIIQEFRIGTPLLVPGVTSYNLGTEAVISWNIYNFDTLWKMLWNIDGYCSILKERVINPRNIYSIKPIMQKIVNKIQYIIVWNQLYLKLNQNDPSFYYLLLNHFIFIEEITKDIKSDIHSFVENYSNQNFEKHRFIIERIHVIIPYLPSIQYLPNFEINNLKITFEELEYLISSIKRLRLELENKYKPQLNRKEINFTNIGLIYFLIEVRYFFSGIIQICKRFKEVKY</sequence>
<reference evidence="1" key="1">
    <citation type="submission" date="2022-10" db="EMBL/GenBank/DDBJ databases">
        <title>Adaptive evolution leads to modifications in subtelomeric GC content in a zoonotic Cryptosporidium species.</title>
        <authorList>
            <person name="Li J."/>
            <person name="Feng Y."/>
            <person name="Xiao L."/>
        </authorList>
    </citation>
    <scope>NUCLEOTIDE SEQUENCE</scope>
    <source>
        <strain evidence="1">25894</strain>
    </source>
</reference>
<keyword evidence="2" id="KW-1185">Reference proteome</keyword>